<protein>
    <submittedName>
        <fullName evidence="3">Pentapeptide repeat-containing protein</fullName>
    </submittedName>
</protein>
<dbReference type="PANTHER" id="PTHR47485:SF1">
    <property type="entry name" value="THYLAKOID LUMENAL 17.4 KDA PROTEIN, CHLOROPLASTIC"/>
    <property type="match status" value="1"/>
</dbReference>
<dbReference type="SUPFAM" id="SSF141571">
    <property type="entry name" value="Pentapeptide repeat-like"/>
    <property type="match status" value="1"/>
</dbReference>
<dbReference type="PANTHER" id="PTHR47485">
    <property type="entry name" value="THYLAKOID LUMENAL 17.4 KDA PROTEIN, CHLOROPLASTIC"/>
    <property type="match status" value="1"/>
</dbReference>
<name>A0AAU2V2U3_9ACTN</name>
<dbReference type="Gene3D" id="2.160.20.80">
    <property type="entry name" value="E3 ubiquitin-protein ligase SopA"/>
    <property type="match status" value="1"/>
</dbReference>
<accession>A0AAU2V2U3</accession>
<dbReference type="InterPro" id="IPR001646">
    <property type="entry name" value="5peptide_repeat"/>
</dbReference>
<proteinExistence type="predicted"/>
<organism evidence="3">
    <name type="scientific">Streptomyces sp. NBC_00003</name>
    <dbReference type="NCBI Taxonomy" id="2903608"/>
    <lineage>
        <taxon>Bacteria</taxon>
        <taxon>Bacillati</taxon>
        <taxon>Actinomycetota</taxon>
        <taxon>Actinomycetes</taxon>
        <taxon>Kitasatosporales</taxon>
        <taxon>Streptomycetaceae</taxon>
        <taxon>Streptomyces</taxon>
    </lineage>
</organism>
<dbReference type="AlphaFoldDB" id="A0AAU2V2U3"/>
<sequence length="217" mass="23156">MSSGTRESWQPKALPADPEATRQLQEWLAEEEGYSLFGIEHDFRGADLSGGDFTSSWFTEANLAGVRLTEAILYRADLQSANLSGADLTGADLVRANLDEAVLRSARLDGADMVKASLHGVDASGASFRGTKIMGASLFRVDLRGADLTDAVVFHNSFRVMVDDATVVRGLSGTAFGPITLYDGDTSRELAGAELQAWIGERGGQVEVIAPGDRSED</sequence>
<dbReference type="EMBL" id="CP108318">
    <property type="protein sequence ID" value="WTW61446.1"/>
    <property type="molecule type" value="Genomic_DNA"/>
</dbReference>
<reference evidence="3" key="1">
    <citation type="submission" date="2022-10" db="EMBL/GenBank/DDBJ databases">
        <title>The complete genomes of actinobacterial strains from the NBC collection.</title>
        <authorList>
            <person name="Joergensen T.S."/>
            <person name="Alvarez Arevalo M."/>
            <person name="Sterndorff E.B."/>
            <person name="Faurdal D."/>
            <person name="Vuksanovic O."/>
            <person name="Mourched A.-S."/>
            <person name="Charusanti P."/>
            <person name="Shaw S."/>
            <person name="Blin K."/>
            <person name="Weber T."/>
        </authorList>
    </citation>
    <scope>NUCLEOTIDE SEQUENCE</scope>
    <source>
        <strain evidence="3">NBC_00003</strain>
    </source>
</reference>
<feature type="region of interest" description="Disordered" evidence="2">
    <location>
        <begin position="1"/>
        <end position="20"/>
    </location>
</feature>
<evidence type="ECO:0000256" key="1">
    <source>
        <dbReference type="ARBA" id="ARBA00022737"/>
    </source>
</evidence>
<evidence type="ECO:0000256" key="2">
    <source>
        <dbReference type="SAM" id="MobiDB-lite"/>
    </source>
</evidence>
<dbReference type="Pfam" id="PF00805">
    <property type="entry name" value="Pentapeptide"/>
    <property type="match status" value="2"/>
</dbReference>
<keyword evidence="1" id="KW-0677">Repeat</keyword>
<gene>
    <name evidence="3" type="ORF">OG549_12725</name>
</gene>
<evidence type="ECO:0000313" key="3">
    <source>
        <dbReference type="EMBL" id="WTW61446.1"/>
    </source>
</evidence>